<evidence type="ECO:0000313" key="1">
    <source>
        <dbReference type="EMBL" id="SMQ57981.1"/>
    </source>
</evidence>
<sequence>METKSKMKCLESKTMNNHHIDEKIIQRDGPFVEFKQDTSVVSVKLASGEEYPQILLLYPNKIIGMKGAAKLSFYPSLVTRITDGEVTWINQYCEFVLVPN</sequence>
<organism evidence="1 2">
    <name type="scientific">Pseudidiomarina planktonica</name>
    <dbReference type="NCBI Taxonomy" id="1323738"/>
    <lineage>
        <taxon>Bacteria</taxon>
        <taxon>Pseudomonadati</taxon>
        <taxon>Pseudomonadota</taxon>
        <taxon>Gammaproteobacteria</taxon>
        <taxon>Alteromonadales</taxon>
        <taxon>Idiomarinaceae</taxon>
        <taxon>Pseudidiomarina</taxon>
    </lineage>
</organism>
<accession>A0A1Y6E9S2</accession>
<dbReference type="Proteomes" id="UP000194450">
    <property type="component" value="Unassembled WGS sequence"/>
</dbReference>
<dbReference type="OrthoDB" id="6402264at2"/>
<dbReference type="EMBL" id="FXWH01000001">
    <property type="protein sequence ID" value="SMQ57981.1"/>
    <property type="molecule type" value="Genomic_DNA"/>
</dbReference>
<keyword evidence="2" id="KW-1185">Reference proteome</keyword>
<dbReference type="AlphaFoldDB" id="A0A1Y6E9S2"/>
<protein>
    <submittedName>
        <fullName evidence="1">Uncharacterized protein</fullName>
    </submittedName>
</protein>
<proteinExistence type="predicted"/>
<dbReference type="RefSeq" id="WP_126797200.1">
    <property type="nucleotide sequence ID" value="NZ_FXWH01000001.1"/>
</dbReference>
<gene>
    <name evidence="1" type="ORF">SAMN06297229_0039</name>
</gene>
<name>A0A1Y6E9S2_9GAMM</name>
<reference evidence="2" key="1">
    <citation type="submission" date="2017-04" db="EMBL/GenBank/DDBJ databases">
        <authorList>
            <person name="Varghese N."/>
            <person name="Submissions S."/>
        </authorList>
    </citation>
    <scope>NUCLEOTIDE SEQUENCE [LARGE SCALE GENOMIC DNA]</scope>
</reference>
<evidence type="ECO:0000313" key="2">
    <source>
        <dbReference type="Proteomes" id="UP000194450"/>
    </source>
</evidence>